<evidence type="ECO:0000313" key="2">
    <source>
        <dbReference type="Proteomes" id="UP001497516"/>
    </source>
</evidence>
<reference evidence="1 2" key="1">
    <citation type="submission" date="2024-04" db="EMBL/GenBank/DDBJ databases">
        <authorList>
            <person name="Fracassetti M."/>
        </authorList>
    </citation>
    <scope>NUCLEOTIDE SEQUENCE [LARGE SCALE GENOMIC DNA]</scope>
</reference>
<organism evidence="1 2">
    <name type="scientific">Linum trigynum</name>
    <dbReference type="NCBI Taxonomy" id="586398"/>
    <lineage>
        <taxon>Eukaryota</taxon>
        <taxon>Viridiplantae</taxon>
        <taxon>Streptophyta</taxon>
        <taxon>Embryophyta</taxon>
        <taxon>Tracheophyta</taxon>
        <taxon>Spermatophyta</taxon>
        <taxon>Magnoliopsida</taxon>
        <taxon>eudicotyledons</taxon>
        <taxon>Gunneridae</taxon>
        <taxon>Pentapetalae</taxon>
        <taxon>rosids</taxon>
        <taxon>fabids</taxon>
        <taxon>Malpighiales</taxon>
        <taxon>Linaceae</taxon>
        <taxon>Linum</taxon>
    </lineage>
</organism>
<sequence>MPMRLISVCTSSNLKSFFTKVKQSVSMMRLLYPSWLANWTPNSAAKASAISTSKRHLTFFAAVDRNRP</sequence>
<dbReference type="AlphaFoldDB" id="A0AAV2FEN7"/>
<name>A0AAV2FEN7_9ROSI</name>
<dbReference type="Proteomes" id="UP001497516">
    <property type="component" value="Chromosome 6"/>
</dbReference>
<protein>
    <submittedName>
        <fullName evidence="1">Uncharacterized protein</fullName>
    </submittedName>
</protein>
<proteinExistence type="predicted"/>
<gene>
    <name evidence="1" type="ORF">LTRI10_LOCUS36514</name>
</gene>
<evidence type="ECO:0000313" key="1">
    <source>
        <dbReference type="EMBL" id="CAL1396130.1"/>
    </source>
</evidence>
<dbReference type="EMBL" id="OZ034819">
    <property type="protein sequence ID" value="CAL1396130.1"/>
    <property type="molecule type" value="Genomic_DNA"/>
</dbReference>
<keyword evidence="2" id="KW-1185">Reference proteome</keyword>
<accession>A0AAV2FEN7</accession>